<evidence type="ECO:0000256" key="3">
    <source>
        <dbReference type="ARBA" id="ARBA00022801"/>
    </source>
</evidence>
<keyword evidence="2 8" id="KW-0479">Metal-binding</keyword>
<keyword evidence="11" id="KW-1185">Reference proteome</keyword>
<keyword evidence="3 5" id="KW-0378">Hydrolase</keyword>
<evidence type="ECO:0000256" key="1">
    <source>
        <dbReference type="ARBA" id="ARBA00010716"/>
    </source>
</evidence>
<feature type="domain" description="Amidohydrolase-related" evidence="9">
    <location>
        <begin position="41"/>
        <end position="356"/>
    </location>
</feature>
<dbReference type="PANTHER" id="PTHR11113">
    <property type="entry name" value="N-ACETYLGLUCOSAMINE-6-PHOSPHATE DEACETYLASE"/>
    <property type="match status" value="1"/>
</dbReference>
<dbReference type="eggNOG" id="COG1820">
    <property type="taxonomic scope" value="Bacteria"/>
</dbReference>
<feature type="binding site" evidence="7">
    <location>
        <begin position="200"/>
        <end position="201"/>
    </location>
    <ligand>
        <name>substrate</name>
    </ligand>
</feature>
<evidence type="ECO:0000256" key="5">
    <source>
        <dbReference type="PIRNR" id="PIRNR038994"/>
    </source>
</evidence>
<organism evidence="10 11">
    <name type="scientific">Marinitoga piezophila (strain DSM 14283 / JCM 11233 / KA3)</name>
    <dbReference type="NCBI Taxonomy" id="443254"/>
    <lineage>
        <taxon>Bacteria</taxon>
        <taxon>Thermotogati</taxon>
        <taxon>Thermotogota</taxon>
        <taxon>Thermotogae</taxon>
        <taxon>Petrotogales</taxon>
        <taxon>Petrotogaceae</taxon>
        <taxon>Marinitoga</taxon>
    </lineage>
</organism>
<dbReference type="InterPro" id="IPR011059">
    <property type="entry name" value="Metal-dep_hydrolase_composite"/>
</dbReference>
<evidence type="ECO:0000256" key="6">
    <source>
        <dbReference type="PIRSR" id="PIRSR038994-1"/>
    </source>
</evidence>
<feature type="binding site" evidence="7">
    <location>
        <begin position="287"/>
        <end position="289"/>
    </location>
    <ligand>
        <name>substrate</name>
    </ligand>
</feature>
<sequence length="359" mass="40352">MEISKLLIVDPIDGEYTGKIIINNGKIEKIIKTEDSYYDYILMPGFIDTHTHGYGGIDTMTATEKDFKQWAEMNFKHGVTTFFPTTVSASKEQIKNVIKNTPIEKSIKGIHLEGPYININKKGAQNPEYIRNPEEKEIKEILNEKIKLITMAPEIKGFYDVINIIHKNNTVISLGHTEADYQEFKKAYEKGINRITHFPNAIKGLHHRELGGVGAVMLENFKIEMIVDGIHTSPDFVKLIYKIKNIDDIILITDSMSAAGLNDGKYDLGGLEVTVRDGKATLKDGTIAGSTLVFDKAIKNFKKFTNCTLTELAKVSSYNAAQNLKLQNLGRIKEGYIANLVLLDKNLNLKKTIFEGEYT</sequence>
<evidence type="ECO:0000256" key="2">
    <source>
        <dbReference type="ARBA" id="ARBA00022723"/>
    </source>
</evidence>
<reference evidence="10 11" key="1">
    <citation type="journal article" date="2012" name="J. Bacteriol.">
        <title>Complete Genome Sequence of the Thermophilic, Piezophilic, Heterotrophic Bacterium Marinitoga piezophila KA3.</title>
        <authorList>
            <person name="Lucas S."/>
            <person name="Han J."/>
            <person name="Lapidus A."/>
            <person name="Cheng J.F."/>
            <person name="Goodwin L.A."/>
            <person name="Pitluck S."/>
            <person name="Peters L."/>
            <person name="Mikhailova N."/>
            <person name="Teshima H."/>
            <person name="Detter J.C."/>
            <person name="Han C."/>
            <person name="Tapia R."/>
            <person name="Land M."/>
            <person name="Hauser L."/>
            <person name="Kyrpides N.C."/>
            <person name="Ivanova N."/>
            <person name="Pagani I."/>
            <person name="Vannier P."/>
            <person name="Oger P."/>
            <person name="Bartlett D.H."/>
            <person name="Noll K.M."/>
            <person name="Woyke T."/>
            <person name="Jebbar M."/>
        </authorList>
    </citation>
    <scope>NUCLEOTIDE SEQUENCE [LARGE SCALE GENOMIC DNA]</scope>
    <source>
        <strain evidence="11">DSM 14283 / JCM 11233 / KA3</strain>
    </source>
</reference>
<comment type="similarity">
    <text evidence="1 5">Belongs to the metallo-dependent hydrolases superfamily. NagA family.</text>
</comment>
<feature type="binding site" evidence="8">
    <location>
        <position position="197"/>
    </location>
    <ligand>
        <name>Zn(2+)</name>
        <dbReference type="ChEBI" id="CHEBI:29105"/>
    </ligand>
</feature>
<reference evidence="11" key="2">
    <citation type="submission" date="2012-01" db="EMBL/GenBank/DDBJ databases">
        <title>Complete sequence of chromosome of Marinitoga piezophila KA3.</title>
        <authorList>
            <person name="Lucas S."/>
            <person name="Han J."/>
            <person name="Lapidus A."/>
            <person name="Cheng J.-F."/>
            <person name="Goodwin L."/>
            <person name="Pitluck S."/>
            <person name="Peters L."/>
            <person name="Mikhailova N."/>
            <person name="Teshima H."/>
            <person name="Detter J.C."/>
            <person name="Han C."/>
            <person name="Tapia R."/>
            <person name="Land M."/>
            <person name="Hauser L."/>
            <person name="Kyrpides N."/>
            <person name="Ivanova N."/>
            <person name="Pagani I."/>
            <person name="Jebbar M."/>
            <person name="Vannier P."/>
            <person name="Oger P."/>
            <person name="Cario A."/>
            <person name="Bartlett D."/>
            <person name="Noll K.M."/>
            <person name="Woyke T."/>
        </authorList>
    </citation>
    <scope>NUCLEOTIDE SEQUENCE [LARGE SCALE GENOMIC DNA]</scope>
    <source>
        <strain evidence="11">DSM 14283 / JCM 11233 / KA3</strain>
    </source>
</reference>
<dbReference type="GO" id="GO:0006046">
    <property type="term" value="P:N-acetylglucosamine catabolic process"/>
    <property type="evidence" value="ECO:0007669"/>
    <property type="project" value="TreeGrafter"/>
</dbReference>
<proteinExistence type="inferred from homology"/>
<dbReference type="HOGENOM" id="CLU_032482_2_1_0"/>
<evidence type="ECO:0000256" key="4">
    <source>
        <dbReference type="ARBA" id="ARBA00023277"/>
    </source>
</evidence>
<accession>H2J2Z9</accession>
<dbReference type="Gene3D" id="2.30.40.10">
    <property type="entry name" value="Urease, subunit C, domain 1"/>
    <property type="match status" value="1"/>
</dbReference>
<dbReference type="GO" id="GO:0008448">
    <property type="term" value="F:N-acetylglucosamine-6-phosphate deacetylase activity"/>
    <property type="evidence" value="ECO:0007669"/>
    <property type="project" value="InterPro"/>
</dbReference>
<gene>
    <name evidence="10" type="ordered locus">Marpi_1287</name>
</gene>
<dbReference type="InterPro" id="IPR032466">
    <property type="entry name" value="Metal_Hydrolase"/>
</dbReference>
<dbReference type="OrthoDB" id="9776488at2"/>
<dbReference type="PIRSF" id="PIRSF038994">
    <property type="entry name" value="NagA"/>
    <property type="match status" value="1"/>
</dbReference>
<dbReference type="Gene3D" id="3.20.20.140">
    <property type="entry name" value="Metal-dependent hydrolases"/>
    <property type="match status" value="1"/>
</dbReference>
<dbReference type="Pfam" id="PF01979">
    <property type="entry name" value="Amidohydro_1"/>
    <property type="match status" value="1"/>
</dbReference>
<feature type="binding site" evidence="7">
    <location>
        <position position="231"/>
    </location>
    <ligand>
        <name>substrate</name>
    </ligand>
</feature>
<comment type="cofactor">
    <cofactor evidence="8">
        <name>a divalent metal cation</name>
        <dbReference type="ChEBI" id="CHEBI:60240"/>
    </cofactor>
    <text evidence="8">Binds 1 divalent metal cation per subunit.</text>
</comment>
<dbReference type="SUPFAM" id="SSF51556">
    <property type="entry name" value="Metallo-dependent hydrolases"/>
    <property type="match status" value="1"/>
</dbReference>
<dbReference type="RefSeq" id="WP_014296761.1">
    <property type="nucleotide sequence ID" value="NC_016751.1"/>
</dbReference>
<feature type="binding site" evidence="7">
    <location>
        <position position="208"/>
    </location>
    <ligand>
        <name>substrate</name>
    </ligand>
</feature>
<evidence type="ECO:0000313" key="11">
    <source>
        <dbReference type="Proteomes" id="UP000007161"/>
    </source>
</evidence>
<dbReference type="InterPro" id="IPR003764">
    <property type="entry name" value="GlcNAc_6-P_deAcase"/>
</dbReference>
<dbReference type="KEGG" id="mpz:Marpi_1287"/>
<evidence type="ECO:0000256" key="7">
    <source>
        <dbReference type="PIRSR" id="PIRSR038994-2"/>
    </source>
</evidence>
<dbReference type="CDD" id="cd00854">
    <property type="entry name" value="NagA"/>
    <property type="match status" value="1"/>
</dbReference>
<evidence type="ECO:0000256" key="8">
    <source>
        <dbReference type="PIRSR" id="PIRSR038994-3"/>
    </source>
</evidence>
<evidence type="ECO:0000259" key="9">
    <source>
        <dbReference type="Pfam" id="PF01979"/>
    </source>
</evidence>
<keyword evidence="4 5" id="KW-0119">Carbohydrate metabolism</keyword>
<feature type="binding site" evidence="7">
    <location>
        <position position="124"/>
    </location>
    <ligand>
        <name>substrate</name>
    </ligand>
</feature>
<dbReference type="EMBL" id="CP003257">
    <property type="protein sequence ID" value="AEX85690.1"/>
    <property type="molecule type" value="Genomic_DNA"/>
</dbReference>
<dbReference type="Proteomes" id="UP000007161">
    <property type="component" value="Chromosome"/>
</dbReference>
<evidence type="ECO:0000313" key="10">
    <source>
        <dbReference type="EMBL" id="AEX85690.1"/>
    </source>
</evidence>
<dbReference type="InterPro" id="IPR006680">
    <property type="entry name" value="Amidohydro-rel"/>
</dbReference>
<feature type="binding site" evidence="8">
    <location>
        <position position="113"/>
    </location>
    <ligand>
        <name>Zn(2+)</name>
        <dbReference type="ChEBI" id="CHEBI:29105"/>
    </ligand>
</feature>
<feature type="active site" description="Proton donor/acceptor" evidence="6">
    <location>
        <position position="254"/>
    </location>
</feature>
<dbReference type="GO" id="GO:0046872">
    <property type="term" value="F:metal ion binding"/>
    <property type="evidence" value="ECO:0007669"/>
    <property type="project" value="UniProtKB-KW"/>
</dbReference>
<protein>
    <submittedName>
        <fullName evidence="10">N-acetylglucosamine-6-phosphate deacetylase</fullName>
    </submittedName>
</protein>
<dbReference type="FunFam" id="3.20.20.140:FF:000004">
    <property type="entry name" value="N-acetylglucosamine-6-phosphate deacetylase"/>
    <property type="match status" value="1"/>
</dbReference>
<dbReference type="NCBIfam" id="TIGR00221">
    <property type="entry name" value="nagA"/>
    <property type="match status" value="1"/>
</dbReference>
<dbReference type="AlphaFoldDB" id="H2J2Z9"/>
<dbReference type="SUPFAM" id="SSF51338">
    <property type="entry name" value="Composite domain of metallo-dependent hydrolases"/>
    <property type="match status" value="1"/>
</dbReference>
<feature type="binding site" evidence="8">
    <location>
        <position position="176"/>
    </location>
    <ligand>
        <name>Zn(2+)</name>
        <dbReference type="ChEBI" id="CHEBI:29105"/>
    </ligand>
</feature>
<dbReference type="STRING" id="443254.Marpi_1287"/>
<name>H2J2Z9_MARPK</name>
<dbReference type="PANTHER" id="PTHR11113:SF14">
    <property type="entry name" value="N-ACETYLGLUCOSAMINE-6-PHOSPHATE DEACETYLASE"/>
    <property type="match status" value="1"/>
</dbReference>